<name>A0A080LR41_9PROT</name>
<organism evidence="1 2">
    <name type="scientific">Candidatus Accumulibacter phosphatis</name>
    <dbReference type="NCBI Taxonomy" id="327160"/>
    <lineage>
        <taxon>Bacteria</taxon>
        <taxon>Pseudomonadati</taxon>
        <taxon>Pseudomonadota</taxon>
        <taxon>Betaproteobacteria</taxon>
        <taxon>Candidatus Accumulibacter</taxon>
    </lineage>
</organism>
<dbReference type="AlphaFoldDB" id="A0A080LR41"/>
<evidence type="ECO:0000313" key="2">
    <source>
        <dbReference type="Proteomes" id="UP000020077"/>
    </source>
</evidence>
<dbReference type="Proteomes" id="UP000020077">
    <property type="component" value="Unassembled WGS sequence"/>
</dbReference>
<gene>
    <name evidence="1" type="ORF">AW09_004347</name>
</gene>
<protein>
    <submittedName>
        <fullName evidence="1">Uncharacterized protein</fullName>
    </submittedName>
</protein>
<sequence>MPLARSLVGSMVKVLPERASRLLVAASKVSIVAPAAVLRTRLPVPRAMGSLKLRTIWLPGATPVAPSAGLKVMTVGGTVSVLNSLASLVISAN</sequence>
<proteinExistence type="predicted"/>
<comment type="caution">
    <text evidence="1">The sequence shown here is derived from an EMBL/GenBank/DDBJ whole genome shotgun (WGS) entry which is preliminary data.</text>
</comment>
<evidence type="ECO:0000313" key="1">
    <source>
        <dbReference type="EMBL" id="KFB70553.1"/>
    </source>
</evidence>
<accession>A0A080LR41</accession>
<dbReference type="EMBL" id="JDVG02000683">
    <property type="protein sequence ID" value="KFB70553.1"/>
    <property type="molecule type" value="Genomic_DNA"/>
</dbReference>
<reference evidence="1 2" key="1">
    <citation type="submission" date="2014-02" db="EMBL/GenBank/DDBJ databases">
        <title>Expanding our view of genomic diversity in Candidatus Accumulibacter clades.</title>
        <authorList>
            <person name="Skennerton C.T."/>
            <person name="Barr J.J."/>
            <person name="Slater F.R."/>
            <person name="Bond P.L."/>
            <person name="Tyson G.W."/>
        </authorList>
    </citation>
    <scope>NUCLEOTIDE SEQUENCE [LARGE SCALE GENOMIC DNA]</scope>
    <source>
        <strain evidence="2">BA-91</strain>
    </source>
</reference>